<dbReference type="GO" id="GO:0005886">
    <property type="term" value="C:plasma membrane"/>
    <property type="evidence" value="ECO:0007669"/>
    <property type="project" value="UniProtKB-SubCell"/>
</dbReference>
<feature type="transmembrane region" description="Helical" evidence="6">
    <location>
        <begin position="140"/>
        <end position="159"/>
    </location>
</feature>
<evidence type="ECO:0000256" key="3">
    <source>
        <dbReference type="ARBA" id="ARBA00022692"/>
    </source>
</evidence>
<feature type="transmembrane region" description="Helical" evidence="6">
    <location>
        <begin position="272"/>
        <end position="295"/>
    </location>
</feature>
<feature type="transmembrane region" description="Helical" evidence="6">
    <location>
        <begin position="171"/>
        <end position="192"/>
    </location>
</feature>
<dbReference type="Pfam" id="PF01943">
    <property type="entry name" value="Polysacc_synt"/>
    <property type="match status" value="1"/>
</dbReference>
<evidence type="ECO:0000256" key="4">
    <source>
        <dbReference type="ARBA" id="ARBA00022989"/>
    </source>
</evidence>
<accession>A0A934KCM3</accession>
<keyword evidence="5 6" id="KW-0472">Membrane</keyword>
<keyword evidence="4 6" id="KW-1133">Transmembrane helix</keyword>
<feature type="transmembrane region" description="Helical" evidence="6">
    <location>
        <begin position="232"/>
        <end position="252"/>
    </location>
</feature>
<name>A0A934KCM3_9BACT</name>
<feature type="transmembrane region" description="Helical" evidence="6">
    <location>
        <begin position="345"/>
        <end position="364"/>
    </location>
</feature>
<feature type="transmembrane region" description="Helical" evidence="6">
    <location>
        <begin position="405"/>
        <end position="422"/>
    </location>
</feature>
<comment type="caution">
    <text evidence="7">The sequence shown here is derived from an EMBL/GenBank/DDBJ whole genome shotgun (WGS) entry which is preliminary data.</text>
</comment>
<evidence type="ECO:0000313" key="7">
    <source>
        <dbReference type="EMBL" id="MBJ7604014.1"/>
    </source>
</evidence>
<dbReference type="Proteomes" id="UP000620075">
    <property type="component" value="Unassembled WGS sequence"/>
</dbReference>
<dbReference type="AlphaFoldDB" id="A0A934KCM3"/>
<dbReference type="PANTHER" id="PTHR30250:SF11">
    <property type="entry name" value="O-ANTIGEN TRANSPORTER-RELATED"/>
    <property type="match status" value="1"/>
</dbReference>
<dbReference type="RefSeq" id="WP_338180930.1">
    <property type="nucleotide sequence ID" value="NZ_JAEKNQ010000048.1"/>
</dbReference>
<evidence type="ECO:0000256" key="1">
    <source>
        <dbReference type="ARBA" id="ARBA00004651"/>
    </source>
</evidence>
<evidence type="ECO:0000256" key="5">
    <source>
        <dbReference type="ARBA" id="ARBA00023136"/>
    </source>
</evidence>
<evidence type="ECO:0000313" key="8">
    <source>
        <dbReference type="Proteomes" id="UP000620075"/>
    </source>
</evidence>
<comment type="subcellular location">
    <subcellularLocation>
        <location evidence="1">Cell membrane</location>
        <topology evidence="1">Multi-pass membrane protein</topology>
    </subcellularLocation>
</comment>
<keyword evidence="2" id="KW-1003">Cell membrane</keyword>
<evidence type="ECO:0000256" key="2">
    <source>
        <dbReference type="ARBA" id="ARBA00022475"/>
    </source>
</evidence>
<feature type="transmembrane region" description="Helical" evidence="6">
    <location>
        <begin position="107"/>
        <end position="128"/>
    </location>
</feature>
<feature type="transmembrane region" description="Helical" evidence="6">
    <location>
        <begin position="30"/>
        <end position="50"/>
    </location>
</feature>
<feature type="transmembrane region" description="Helical" evidence="6">
    <location>
        <begin position="307"/>
        <end position="333"/>
    </location>
</feature>
<dbReference type="InterPro" id="IPR002797">
    <property type="entry name" value="Polysacc_synth"/>
</dbReference>
<reference evidence="7 8" key="1">
    <citation type="submission" date="2020-10" db="EMBL/GenBank/DDBJ databases">
        <title>Ca. Dormibacterota MAGs.</title>
        <authorList>
            <person name="Montgomery K."/>
        </authorList>
    </citation>
    <scope>NUCLEOTIDE SEQUENCE [LARGE SCALE GENOMIC DNA]</scope>
    <source>
        <strain evidence="7">SC8811_S16_3</strain>
    </source>
</reference>
<gene>
    <name evidence="7" type="ORF">JF888_12600</name>
</gene>
<dbReference type="PANTHER" id="PTHR30250">
    <property type="entry name" value="PST FAMILY PREDICTED COLANIC ACID TRANSPORTER"/>
    <property type="match status" value="1"/>
</dbReference>
<dbReference type="EMBL" id="JAEKNQ010000048">
    <property type="protein sequence ID" value="MBJ7604014.1"/>
    <property type="molecule type" value="Genomic_DNA"/>
</dbReference>
<dbReference type="InterPro" id="IPR050833">
    <property type="entry name" value="Poly_Biosynth_Transport"/>
</dbReference>
<keyword evidence="3 6" id="KW-0812">Transmembrane</keyword>
<feature type="transmembrane region" description="Helical" evidence="6">
    <location>
        <begin position="376"/>
        <end position="399"/>
    </location>
</feature>
<sequence length="437" mass="46463">MSLPTESITRRSHIARLDRLRRSRLVRQNLILFLGGFSAGIGGFVYHAIATRYLGPRTYGEVAAIVAVFTVGTTAYQILTIVLARYSAHLQAEGRPGSLPYIARRAALVLAPPSMLFLAGAALLAGPAARFLNLDSPLPLLWTALAMVAYSYLAIPRGLLQGSQHFTGFSVNLASELAVRTGGLTLLLVLGLRVNGAALALVAGAAWGILLGLYSLRNVLRLAPEQAQLRTMVHFALTAAAGTAGILLLYNVDVVLSAHFLNKHSVGVYGVLNKLGTIVYFLTLSVSQVLFPRVVEAVATKNHPGRLLLMSGGIMGLLGLCAIGGFWLFGWLVLALFGPGLQEGLPYLVLVGVIGLGLSLDNLLVQFFMAVHDRVFIPILAAACALEAALITLFHAGIGQVVGDVLTAVLLLLGALMVRWLLLLPGLRPEMVTAEED</sequence>
<protein>
    <submittedName>
        <fullName evidence="7">Oligosaccharide flippase family protein</fullName>
    </submittedName>
</protein>
<evidence type="ECO:0000256" key="6">
    <source>
        <dbReference type="SAM" id="Phobius"/>
    </source>
</evidence>
<feature type="transmembrane region" description="Helical" evidence="6">
    <location>
        <begin position="62"/>
        <end position="86"/>
    </location>
</feature>
<feature type="transmembrane region" description="Helical" evidence="6">
    <location>
        <begin position="198"/>
        <end position="220"/>
    </location>
</feature>
<proteinExistence type="predicted"/>
<organism evidence="7 8">
    <name type="scientific">Candidatus Dormiibacter inghamiae</name>
    <dbReference type="NCBI Taxonomy" id="3127013"/>
    <lineage>
        <taxon>Bacteria</taxon>
        <taxon>Bacillati</taxon>
        <taxon>Candidatus Dormiibacterota</taxon>
        <taxon>Candidatus Dormibacteria</taxon>
        <taxon>Candidatus Dormibacterales</taxon>
        <taxon>Candidatus Dormibacteraceae</taxon>
        <taxon>Candidatus Dormiibacter</taxon>
    </lineage>
</organism>